<dbReference type="RefSeq" id="WP_243376500.1">
    <property type="nucleotide sequence ID" value="NZ_JAKZJU020000001.1"/>
</dbReference>
<dbReference type="NCBIfam" id="TIGR01662">
    <property type="entry name" value="HAD-SF-IIIA"/>
    <property type="match status" value="1"/>
</dbReference>
<dbReference type="GO" id="GO:0034200">
    <property type="term" value="F:D-glycero-beta-D-manno-heptose 1,7-bisphosphate 7-phosphatase activity"/>
    <property type="evidence" value="ECO:0007669"/>
    <property type="project" value="UniProtKB-EC"/>
</dbReference>
<dbReference type="NCBIfam" id="NF006506">
    <property type="entry name" value="PRK08942.1"/>
    <property type="match status" value="1"/>
</dbReference>
<dbReference type="EC" id="3.1.3.-" evidence="7"/>
<dbReference type="Gene3D" id="3.40.50.1000">
    <property type="entry name" value="HAD superfamily/HAD-like"/>
    <property type="match status" value="1"/>
</dbReference>
<dbReference type="InterPro" id="IPR006543">
    <property type="entry name" value="Histidinol-phos"/>
</dbReference>
<comment type="caution">
    <text evidence="8">The sequence shown here is derived from an EMBL/GenBank/DDBJ whole genome shotgun (WGS) entry which is preliminary data.</text>
</comment>
<evidence type="ECO:0000256" key="6">
    <source>
        <dbReference type="ARBA" id="ARBA00031828"/>
    </source>
</evidence>
<organism evidence="8 9">
    <name type="scientific">Mesosutterella faecium</name>
    <dbReference type="NCBI Taxonomy" id="2925194"/>
    <lineage>
        <taxon>Bacteria</taxon>
        <taxon>Pseudomonadati</taxon>
        <taxon>Pseudomonadota</taxon>
        <taxon>Betaproteobacteria</taxon>
        <taxon>Burkholderiales</taxon>
        <taxon>Sutterellaceae</taxon>
        <taxon>Mesosutterella</taxon>
    </lineage>
</organism>
<keyword evidence="9" id="KW-1185">Reference proteome</keyword>
<evidence type="ECO:0000256" key="1">
    <source>
        <dbReference type="ARBA" id="ARBA00004496"/>
    </source>
</evidence>
<evidence type="ECO:0000256" key="2">
    <source>
        <dbReference type="ARBA" id="ARBA00022490"/>
    </source>
</evidence>
<protein>
    <recommendedName>
        <fullName evidence="6 7">D,D-heptose 1,7-bisphosphate phosphatase</fullName>
        <ecNumber evidence="7">3.1.3.-</ecNumber>
    </recommendedName>
</protein>
<accession>A0ABT7IKS0</accession>
<keyword evidence="5 7" id="KW-0119">Carbohydrate metabolism</keyword>
<evidence type="ECO:0000313" key="9">
    <source>
        <dbReference type="Proteomes" id="UP001165481"/>
    </source>
</evidence>
<dbReference type="SUPFAM" id="SSF56784">
    <property type="entry name" value="HAD-like"/>
    <property type="match status" value="1"/>
</dbReference>
<dbReference type="EMBL" id="JAKZJU020000001">
    <property type="protein sequence ID" value="MDL2058977.1"/>
    <property type="molecule type" value="Genomic_DNA"/>
</dbReference>
<dbReference type="PANTHER" id="PTHR42891:SF1">
    <property type="entry name" value="D-GLYCERO-BETA-D-MANNO-HEPTOSE-1,7-BISPHOSPHATE 7-PHOSPHATASE"/>
    <property type="match status" value="1"/>
</dbReference>
<evidence type="ECO:0000256" key="3">
    <source>
        <dbReference type="ARBA" id="ARBA00022723"/>
    </source>
</evidence>
<gene>
    <name evidence="8" type="primary">gmhB</name>
    <name evidence="8" type="ORF">MUN46_003310</name>
</gene>
<dbReference type="Proteomes" id="UP001165481">
    <property type="component" value="Unassembled WGS sequence"/>
</dbReference>
<dbReference type="NCBIfam" id="TIGR01656">
    <property type="entry name" value="Histidinol-ppas"/>
    <property type="match status" value="1"/>
</dbReference>
<reference evidence="8" key="1">
    <citation type="submission" date="2023-03" db="EMBL/GenBank/DDBJ databases">
        <title>Mesosutterella sp. nov. isolated from porcine feces.</title>
        <authorList>
            <person name="Yu S."/>
        </authorList>
    </citation>
    <scope>NUCLEOTIDE SEQUENCE</scope>
    <source>
        <strain evidence="8">AGMB02718</strain>
    </source>
</reference>
<comment type="subcellular location">
    <subcellularLocation>
        <location evidence="1 7">Cytoplasm</location>
    </subcellularLocation>
</comment>
<dbReference type="InterPro" id="IPR036412">
    <property type="entry name" value="HAD-like_sf"/>
</dbReference>
<evidence type="ECO:0000256" key="7">
    <source>
        <dbReference type="PIRNR" id="PIRNR004682"/>
    </source>
</evidence>
<dbReference type="NCBIfam" id="TIGR00213">
    <property type="entry name" value="GmhB_yaeD"/>
    <property type="match status" value="1"/>
</dbReference>
<sequence length="190" mass="21038">MKAVFLDRDGVINVDRAYVHRIEDFSFVPGTLDACRLFRQQGFRLFVVTNQSGIGRGYFSEQDFSKLTEWMLAEMARAGAEIEKVYFCPHHPEAAIPRYRKVCGCRKPAPGMIEAAIRDFGIDPARSVIFGDSLSDVQAGCAAGLAERVLLGKNGTERPALAAPATASFRNLLEAAQSSWFHSFCRRISS</sequence>
<dbReference type="InterPro" id="IPR006549">
    <property type="entry name" value="HAD-SF_hydro_IIIA"/>
</dbReference>
<comment type="similarity">
    <text evidence="7">Belongs to the gmhB family.</text>
</comment>
<proteinExistence type="inferred from homology"/>
<keyword evidence="3" id="KW-0479">Metal-binding</keyword>
<dbReference type="PIRSF" id="PIRSF004682">
    <property type="entry name" value="GmhB"/>
    <property type="match status" value="1"/>
</dbReference>
<evidence type="ECO:0000256" key="4">
    <source>
        <dbReference type="ARBA" id="ARBA00022801"/>
    </source>
</evidence>
<dbReference type="CDD" id="cd07503">
    <property type="entry name" value="HAD_HisB-N"/>
    <property type="match status" value="1"/>
</dbReference>
<keyword evidence="4 7" id="KW-0378">Hydrolase</keyword>
<evidence type="ECO:0000256" key="5">
    <source>
        <dbReference type="ARBA" id="ARBA00023277"/>
    </source>
</evidence>
<dbReference type="InterPro" id="IPR004446">
    <property type="entry name" value="Heptose_bisP_phosphatase"/>
</dbReference>
<dbReference type="PANTHER" id="PTHR42891">
    <property type="entry name" value="D-GLYCERO-BETA-D-MANNO-HEPTOSE-1,7-BISPHOSPHATE 7-PHOSPHATASE"/>
    <property type="match status" value="1"/>
</dbReference>
<evidence type="ECO:0000313" key="8">
    <source>
        <dbReference type="EMBL" id="MDL2058977.1"/>
    </source>
</evidence>
<name>A0ABT7IKS0_9BURK</name>
<dbReference type="InterPro" id="IPR023214">
    <property type="entry name" value="HAD_sf"/>
</dbReference>
<keyword evidence="2 7" id="KW-0963">Cytoplasm</keyword>
<dbReference type="Pfam" id="PF13242">
    <property type="entry name" value="Hydrolase_like"/>
    <property type="match status" value="1"/>
</dbReference>